<name>A0A2T0SIC3_9ACTN</name>
<dbReference type="GO" id="GO:0004674">
    <property type="term" value="F:protein serine/threonine kinase activity"/>
    <property type="evidence" value="ECO:0007669"/>
    <property type="project" value="UniProtKB-KW"/>
</dbReference>
<evidence type="ECO:0000259" key="6">
    <source>
        <dbReference type="PROSITE" id="PS50011"/>
    </source>
</evidence>
<evidence type="ECO:0000313" key="7">
    <source>
        <dbReference type="EMBL" id="PRY33152.1"/>
    </source>
</evidence>
<dbReference type="EMBL" id="PVZG01000001">
    <property type="protein sequence ID" value="PRY33152.1"/>
    <property type="molecule type" value="Genomic_DNA"/>
</dbReference>
<sequence length="516" mass="54496">MGAVYLARGADDRLVAVKVIRPEFAYEDEFRARFRSEVNRARQVPPFCTAAVLDADPEHPTPYLVVEYVDGPSLAEVVQEQGPLGGGNLHSVAIGVATAIAAIHGAGVIHRDLKPRNVLFSLGTPKVIDFGIARALEVTSAHTRTDQMVGTVAYMAPERFDSDSRATGPAADVFAWGAVVTYAGTGRTPFAADSPAATAARILTQPPELSALPEPLRDLVALTLAKDPAERPTAHELLDMLLAAGPSLAQRPELRQAAEAVQHSGRHSTGDQPYRRTTRTLTGPPAPRRRRLIPWLAAGAAAAAVGTAGAVYAATRDTSRGQVLAEFSVAPPAPRQVRGPSVIDPLDRPGQWQTVTDDSSGSCVFTKNGLRIRTGDSGTYECPGPDDSFAGDQSIAADVTVVDPGSCALIRFRYTGRSGYVLSACPGALELSLVDDNDETLLAKLATGDFAPGARHRVRIDLRGQVATVSLGDRPVLQAPITDPSLVAGRVELGVTNDPYQGTGTVLFADAEIRSL</sequence>
<evidence type="ECO:0000256" key="4">
    <source>
        <dbReference type="ARBA" id="ARBA00022840"/>
    </source>
</evidence>
<evidence type="ECO:0000256" key="1">
    <source>
        <dbReference type="ARBA" id="ARBA00022679"/>
    </source>
</evidence>
<dbReference type="PROSITE" id="PS50011">
    <property type="entry name" value="PROTEIN_KINASE_DOM"/>
    <property type="match status" value="1"/>
</dbReference>
<dbReference type="PANTHER" id="PTHR43289">
    <property type="entry name" value="MITOGEN-ACTIVATED PROTEIN KINASE KINASE KINASE 20-RELATED"/>
    <property type="match status" value="1"/>
</dbReference>
<keyword evidence="3 7" id="KW-0418">Kinase</keyword>
<protein>
    <submittedName>
        <fullName evidence="7">Serine/threonine protein kinase</fullName>
    </submittedName>
</protein>
<organism evidence="7 8">
    <name type="scientific">Pseudosporangium ferrugineum</name>
    <dbReference type="NCBI Taxonomy" id="439699"/>
    <lineage>
        <taxon>Bacteria</taxon>
        <taxon>Bacillati</taxon>
        <taxon>Actinomycetota</taxon>
        <taxon>Actinomycetes</taxon>
        <taxon>Micromonosporales</taxon>
        <taxon>Micromonosporaceae</taxon>
        <taxon>Pseudosporangium</taxon>
    </lineage>
</organism>
<dbReference type="GO" id="GO:0005524">
    <property type="term" value="F:ATP binding"/>
    <property type="evidence" value="ECO:0007669"/>
    <property type="project" value="UniProtKB-KW"/>
</dbReference>
<feature type="domain" description="Protein kinase" evidence="6">
    <location>
        <begin position="1"/>
        <end position="248"/>
    </location>
</feature>
<dbReference type="Pfam" id="PF00069">
    <property type="entry name" value="Pkinase"/>
    <property type="match status" value="1"/>
</dbReference>
<reference evidence="7 8" key="1">
    <citation type="submission" date="2018-03" db="EMBL/GenBank/DDBJ databases">
        <title>Genomic Encyclopedia of Archaeal and Bacterial Type Strains, Phase II (KMG-II): from individual species to whole genera.</title>
        <authorList>
            <person name="Goeker M."/>
        </authorList>
    </citation>
    <scope>NUCLEOTIDE SEQUENCE [LARGE SCALE GENOMIC DNA]</scope>
    <source>
        <strain evidence="7 8">DSM 45348</strain>
    </source>
</reference>
<evidence type="ECO:0000256" key="3">
    <source>
        <dbReference type="ARBA" id="ARBA00022777"/>
    </source>
</evidence>
<dbReference type="SMART" id="SM00220">
    <property type="entry name" value="S_TKc"/>
    <property type="match status" value="1"/>
</dbReference>
<dbReference type="Proteomes" id="UP000239209">
    <property type="component" value="Unassembled WGS sequence"/>
</dbReference>
<evidence type="ECO:0000313" key="8">
    <source>
        <dbReference type="Proteomes" id="UP000239209"/>
    </source>
</evidence>
<evidence type="ECO:0000256" key="2">
    <source>
        <dbReference type="ARBA" id="ARBA00022741"/>
    </source>
</evidence>
<keyword evidence="4" id="KW-0067">ATP-binding</keyword>
<comment type="caution">
    <text evidence="7">The sequence shown here is derived from an EMBL/GenBank/DDBJ whole genome shotgun (WGS) entry which is preliminary data.</text>
</comment>
<keyword evidence="2" id="KW-0547">Nucleotide-binding</keyword>
<dbReference type="AlphaFoldDB" id="A0A2T0SIC3"/>
<dbReference type="Gene3D" id="1.10.510.10">
    <property type="entry name" value="Transferase(Phosphotransferase) domain 1"/>
    <property type="match status" value="1"/>
</dbReference>
<dbReference type="InterPro" id="IPR000719">
    <property type="entry name" value="Prot_kinase_dom"/>
</dbReference>
<keyword evidence="7" id="KW-0723">Serine/threonine-protein kinase</keyword>
<dbReference type="PROSITE" id="PS00108">
    <property type="entry name" value="PROTEIN_KINASE_ST"/>
    <property type="match status" value="1"/>
</dbReference>
<dbReference type="CDD" id="cd14014">
    <property type="entry name" value="STKc_PknB_like"/>
    <property type="match status" value="1"/>
</dbReference>
<dbReference type="SUPFAM" id="SSF56112">
    <property type="entry name" value="Protein kinase-like (PK-like)"/>
    <property type="match status" value="1"/>
</dbReference>
<dbReference type="InterPro" id="IPR008271">
    <property type="entry name" value="Ser/Thr_kinase_AS"/>
</dbReference>
<keyword evidence="1" id="KW-0808">Transferase</keyword>
<dbReference type="InterPro" id="IPR011009">
    <property type="entry name" value="Kinase-like_dom_sf"/>
</dbReference>
<evidence type="ECO:0000256" key="5">
    <source>
        <dbReference type="SAM" id="MobiDB-lite"/>
    </source>
</evidence>
<dbReference type="Gene3D" id="2.60.120.560">
    <property type="entry name" value="Exo-inulinase, domain 1"/>
    <property type="match status" value="1"/>
</dbReference>
<proteinExistence type="predicted"/>
<accession>A0A2T0SIC3</accession>
<dbReference type="PANTHER" id="PTHR43289:SF34">
    <property type="entry name" value="SERINE_THREONINE-PROTEIN KINASE YBDM-RELATED"/>
    <property type="match status" value="1"/>
</dbReference>
<feature type="region of interest" description="Disordered" evidence="5">
    <location>
        <begin position="256"/>
        <end position="288"/>
    </location>
</feature>
<dbReference type="Gene3D" id="3.30.200.20">
    <property type="entry name" value="Phosphorylase Kinase, domain 1"/>
    <property type="match status" value="1"/>
</dbReference>
<gene>
    <name evidence="7" type="ORF">CLV70_101314</name>
</gene>
<keyword evidence="8" id="KW-1185">Reference proteome</keyword>